<comment type="caution">
    <text evidence="3">The sequence shown here is derived from an EMBL/GenBank/DDBJ whole genome shotgun (WGS) entry which is preliminary data.</text>
</comment>
<protein>
    <recommendedName>
        <fullName evidence="2">M23ase beta-sheet core domain-containing protein</fullName>
    </recommendedName>
</protein>
<accession>A0A1F4W3P9</accession>
<dbReference type="InterPro" id="IPR011055">
    <property type="entry name" value="Dup_hybrid_motif"/>
</dbReference>
<dbReference type="InterPro" id="IPR015943">
    <property type="entry name" value="WD40/YVTN_repeat-like_dom_sf"/>
</dbReference>
<feature type="chain" id="PRO_5017812673" description="M23ase beta-sheet core domain-containing protein" evidence="1">
    <location>
        <begin position="21"/>
        <end position="773"/>
    </location>
</feature>
<dbReference type="InterPro" id="IPR016047">
    <property type="entry name" value="M23ase_b-sheet_dom"/>
</dbReference>
<feature type="domain" description="M23ase beta-sheet core" evidence="2">
    <location>
        <begin position="381"/>
        <end position="469"/>
    </location>
</feature>
<dbReference type="InterPro" id="IPR050570">
    <property type="entry name" value="Cell_wall_metabolism_enzyme"/>
</dbReference>
<dbReference type="PANTHER" id="PTHR21666:SF270">
    <property type="entry name" value="MUREIN HYDROLASE ACTIVATOR ENVC"/>
    <property type="match status" value="1"/>
</dbReference>
<dbReference type="CDD" id="cd15482">
    <property type="entry name" value="Sialidase_non-viral"/>
    <property type="match status" value="1"/>
</dbReference>
<dbReference type="SUPFAM" id="SSF51261">
    <property type="entry name" value="Duplicated hybrid motif"/>
    <property type="match status" value="1"/>
</dbReference>
<dbReference type="SUPFAM" id="SSF110296">
    <property type="entry name" value="Oligoxyloglucan reducing end-specific cellobiohydrolase"/>
    <property type="match status" value="1"/>
</dbReference>
<evidence type="ECO:0000313" key="3">
    <source>
        <dbReference type="EMBL" id="OGC64039.1"/>
    </source>
</evidence>
<dbReference type="Pfam" id="PF01551">
    <property type="entry name" value="Peptidase_M23"/>
    <property type="match status" value="1"/>
</dbReference>
<gene>
    <name evidence="3" type="ORF">A2399_03710</name>
</gene>
<name>A0A1F4W3P9_UNCKA</name>
<keyword evidence="1" id="KW-0732">Signal</keyword>
<sequence>MRKGVFFLLTLLFTCFRATASDWTAVAIPSNKVMAIEVTPEGVVAAEYDDRLWLNPYNGMYLSGDAGDNWTKVGLQGKGVKVLKYKNGVLYAGTFYTTSTPRGLYVSRYPYSEWEHLGPTYNITSLDACGDYIYMGTSYNGLMVSPDKGINWTQKIGLGVEGPEIIALFCLEETVLASTRTSVHISKDNGETWEILDMFSGVTIYSFTRNGKYTVASGTGYEGIFVSEDGGENWEQALLPGLRTPRKITSRGQYLYLVNGKDVLTTLNRFKDSETTLLDGVNTTDVIDLEAYKPSSYALLALNSSGKIFRKDIEDYEYSPVLSPPWNTQNEWELIEQINAYFDHEYPLLAYQYRTEPDEAGRTTLRYDGEEASIPTLYYSSHSGIDFDAEYGDPVLASASGNASYYHCRDCGNTVKIDHGNGLQTVYMHLQNSPLVQGNNTIRVNNGDEIGKVGLTGRTTGPHLHFETVSDTNGDGLFSDEYPHGRTDPFGWNYSELTDPWSELSWDDPLGSHTGALSRNLWKIMTPDKQSTPLINSSTLVMGNKIIEILNDAGKNFLRLTLEHASKPVREFPSPTLNYIKSTAFVIKVIDQLGNLSSADAVVKISLSVSPEALTSILPETIKIFRWDNIASSWVETVSSYDSATGVIEGVLDHFSYFAAFGEKYDPQPLSTQINIFPEPVNGTVATFPEISFSGNGALTVYSMDGGLTWGDYSQAFSINKQGLFDILYKSSDGAGRWEETKSFVLKVGAEVVTNKIRIVGASFGTLTDNPAP</sequence>
<reference evidence="3 4" key="1">
    <citation type="journal article" date="2016" name="Nat. Commun.">
        <title>Thousands of microbial genomes shed light on interconnected biogeochemical processes in an aquifer system.</title>
        <authorList>
            <person name="Anantharaman K."/>
            <person name="Brown C.T."/>
            <person name="Hug L.A."/>
            <person name="Sharon I."/>
            <person name="Castelle C.J."/>
            <person name="Probst A.J."/>
            <person name="Thomas B.C."/>
            <person name="Singh A."/>
            <person name="Wilkins M.J."/>
            <person name="Karaoz U."/>
            <person name="Brodie E.L."/>
            <person name="Williams K.H."/>
            <person name="Hubbard S.S."/>
            <person name="Banfield J.F."/>
        </authorList>
    </citation>
    <scope>NUCLEOTIDE SEQUENCE [LARGE SCALE GENOMIC DNA]</scope>
</reference>
<dbReference type="EMBL" id="MEVV01000003">
    <property type="protein sequence ID" value="OGC64039.1"/>
    <property type="molecule type" value="Genomic_DNA"/>
</dbReference>
<evidence type="ECO:0000259" key="2">
    <source>
        <dbReference type="Pfam" id="PF01551"/>
    </source>
</evidence>
<dbReference type="AlphaFoldDB" id="A0A1F4W3P9"/>
<dbReference type="Gene3D" id="2.130.10.10">
    <property type="entry name" value="YVTN repeat-like/Quinoprotein amine dehydrogenase"/>
    <property type="match status" value="1"/>
</dbReference>
<dbReference type="Proteomes" id="UP000177955">
    <property type="component" value="Unassembled WGS sequence"/>
</dbReference>
<feature type="signal peptide" evidence="1">
    <location>
        <begin position="1"/>
        <end position="20"/>
    </location>
</feature>
<dbReference type="CDD" id="cd12797">
    <property type="entry name" value="M23_peptidase"/>
    <property type="match status" value="1"/>
</dbReference>
<dbReference type="PANTHER" id="PTHR21666">
    <property type="entry name" value="PEPTIDASE-RELATED"/>
    <property type="match status" value="1"/>
</dbReference>
<dbReference type="GO" id="GO:0004222">
    <property type="term" value="F:metalloendopeptidase activity"/>
    <property type="evidence" value="ECO:0007669"/>
    <property type="project" value="TreeGrafter"/>
</dbReference>
<proteinExistence type="predicted"/>
<evidence type="ECO:0000256" key="1">
    <source>
        <dbReference type="SAM" id="SignalP"/>
    </source>
</evidence>
<organism evidence="3 4">
    <name type="scientific">candidate division WWE3 bacterium RIFOXYB1_FULL_42_27</name>
    <dbReference type="NCBI Taxonomy" id="1802638"/>
    <lineage>
        <taxon>Bacteria</taxon>
        <taxon>Katanobacteria</taxon>
    </lineage>
</organism>
<evidence type="ECO:0000313" key="4">
    <source>
        <dbReference type="Proteomes" id="UP000177955"/>
    </source>
</evidence>
<dbReference type="Gene3D" id="2.70.70.10">
    <property type="entry name" value="Glucose Permease (Domain IIA)"/>
    <property type="match status" value="1"/>
</dbReference>